<feature type="domain" description="Lantibiotic biosynthesis protein dehydration" evidence="1">
    <location>
        <begin position="243"/>
        <end position="620"/>
    </location>
</feature>
<dbReference type="PIRSF" id="PIRSF037228">
    <property type="entry name" value="Lant_mod_RumM"/>
    <property type="match status" value="1"/>
</dbReference>
<dbReference type="NCBIfam" id="TIGR03897">
    <property type="entry name" value="lanti_2_LanM"/>
    <property type="match status" value="1"/>
</dbReference>
<dbReference type="Proteomes" id="UP001235849">
    <property type="component" value="Unassembled WGS sequence"/>
</dbReference>
<evidence type="ECO:0000313" key="3">
    <source>
        <dbReference type="Proteomes" id="UP001235849"/>
    </source>
</evidence>
<protein>
    <submittedName>
        <fullName evidence="2">Type 2 lanthipeptide synthetase LanM family protein</fullName>
    </submittedName>
</protein>
<proteinExistence type="predicted"/>
<dbReference type="InterPro" id="IPR007822">
    <property type="entry name" value="LANC-like"/>
</dbReference>
<dbReference type="Pfam" id="PF13575">
    <property type="entry name" value="DUF4135"/>
    <property type="match status" value="1"/>
</dbReference>
<dbReference type="InterPro" id="IPR012341">
    <property type="entry name" value="6hp_glycosidase-like_sf"/>
</dbReference>
<dbReference type="Pfam" id="PF05147">
    <property type="entry name" value="LANC_like"/>
    <property type="match status" value="1"/>
</dbReference>
<evidence type="ECO:0000313" key="2">
    <source>
        <dbReference type="EMBL" id="MDJ1174291.1"/>
    </source>
</evidence>
<dbReference type="EMBL" id="JAQOSO010000052">
    <property type="protein sequence ID" value="MDJ1174291.1"/>
    <property type="molecule type" value="Genomic_DNA"/>
</dbReference>
<dbReference type="Gene3D" id="1.50.10.10">
    <property type="match status" value="1"/>
</dbReference>
<comment type="caution">
    <text evidence="2">The sequence shown here is derived from an EMBL/GenBank/DDBJ whole genome shotgun (WGS) entry which is preliminary data.</text>
</comment>
<reference evidence="2 3" key="1">
    <citation type="submission" date="2023-01" db="EMBL/GenBank/DDBJ databases">
        <title>Novel diversity within Roseofilum (Cyanobacteria; Desertifilaceae) from marine benthic mats with descriptions of four novel species.</title>
        <authorList>
            <person name="Wang Y."/>
            <person name="Berthold D.E."/>
            <person name="Hu J."/>
            <person name="Lefler F.W."/>
            <person name="Laughinghouse H.D. IV."/>
        </authorList>
    </citation>
    <scope>NUCLEOTIDE SEQUENCE [LARGE SCALE GENOMIC DNA]</scope>
    <source>
        <strain evidence="2 3">BLCC-M114</strain>
    </source>
</reference>
<dbReference type="RefSeq" id="WP_283766622.1">
    <property type="nucleotide sequence ID" value="NZ_JAQOSO010000052.1"/>
</dbReference>
<dbReference type="InterPro" id="IPR017146">
    <property type="entry name" value="Lanti_2_LanM"/>
</dbReference>
<accession>A0ABT7B6W4</accession>
<dbReference type="InterPro" id="IPR025410">
    <property type="entry name" value="Lant_dehyd"/>
</dbReference>
<name>A0ABT7B6W4_9CYAN</name>
<organism evidence="2 3">
    <name type="scientific">Roseofilum capinflatum BLCC-M114</name>
    <dbReference type="NCBI Taxonomy" id="3022440"/>
    <lineage>
        <taxon>Bacteria</taxon>
        <taxon>Bacillati</taxon>
        <taxon>Cyanobacteriota</taxon>
        <taxon>Cyanophyceae</taxon>
        <taxon>Desertifilales</taxon>
        <taxon>Desertifilaceae</taxon>
        <taxon>Roseofilum</taxon>
        <taxon>Roseofilum capinflatum</taxon>
    </lineage>
</organism>
<dbReference type="CDD" id="cd04792">
    <property type="entry name" value="LanM-like"/>
    <property type="match status" value="1"/>
</dbReference>
<dbReference type="PRINTS" id="PR01950">
    <property type="entry name" value="LANCSUPER"/>
</dbReference>
<dbReference type="SUPFAM" id="SSF158745">
    <property type="entry name" value="LanC-like"/>
    <property type="match status" value="1"/>
</dbReference>
<dbReference type="SMART" id="SM01260">
    <property type="entry name" value="LANC_like"/>
    <property type="match status" value="1"/>
</dbReference>
<sequence length="1084" mass="123111">MFYWSLLLEVAARTSNWHERRQIVESLKCRNNSQTRCTTKLTPLDIWKIDKVASKLAVQPVKESYEKGSVEQGSIIQEIKQCLNDYKLYELNLSSLSQEDREELLKPHRNWLKVYKEALETMEFPKDDFSESCWCKPDIYYGKYAKVAEPFLRLLSKKLQAVCQEINLDQSTYTINKQAIADIQLHLLDRLELALAWALEADIKVYCAQNKIAKSVNDRDAYIDYLNKTFDNWYDYHRFYCKFPVLGRWLAQVTEFLSQIGEEVIQRLTSDRCEISDRFFDGRSITQIKSLKLGKSDTHAGGKSVIFVELELNHSEAATIVYKPRCIQSEAGMQSFLENLTDRNVIKFGTYKLLCKQDYGYAEFIPGGKNNIQSEREIDLFYRQLGGYLAIFHILGGSDIHYENILVADGNAFICDCETVLEVVLKNRDKFSDTVFDSVFKTAMLEWPRTNKADASNEIKTGAYAGGESYQVSFPVPRINNCRMSLAPAVEYKTDVVVEGKTNNRIYYQGQLVKPQDHKNSIVDGFNQVYNWFQNNQTLAIAQLEESFASSSVRFINWGTQAYSKLIVSAQHPKCLAEPLEVDLLFKSLTEHCRQWDKQGNLAKLELTAMWQLDVPIFTAKATSSHELIYNYETPLPDTLEISPLENAIQRIHKLSTENRTRQNQYIYASLSVEEIHNPYFIASAVNYAQQVGQKLCDLLEPDSNKAPWKTYEFTALGKRFVDIRGDLYEGTAGICLFLAYLDAIEPRPVFRQAAEKALAYSIEHRNKVMIGAYQGKAGLIYLLTHLAQLWEQPYLLNLAVDLVDELIPNISQDRYFDVLQGVAGIIPVMVNLAEATSGKGIDCAHRCAQHLLKHATVNNNTLSWSHHVSELAQRNLTGFSHGAGGVGWTLILLGCYTNKSEYIAAGRQAFAYEAIHLDPNEHDWYDLRTSMMDTNLNKPHFANAWCNGAAGIGLSRIASWAILGKTDDDILRDAYMALNATLRNFEKLGNDSLCHGKAGNGEVFLQFAKLREEPYLQMEANVQAQAQWRNFEKAGHWICGGGGTDIYPGLMLGLAGIGMHFLRLAYPDRIPSPLLLEPSPKLN</sequence>
<gene>
    <name evidence="2" type="ORF">PMG25_09315</name>
</gene>
<dbReference type="PRINTS" id="PR01955">
    <property type="entry name" value="LANCFRANKIA"/>
</dbReference>
<keyword evidence="3" id="KW-1185">Reference proteome</keyword>
<evidence type="ECO:0000259" key="1">
    <source>
        <dbReference type="Pfam" id="PF13575"/>
    </source>
</evidence>